<dbReference type="Pfam" id="PF22919">
    <property type="entry name" value="ATP-synt_VA_C"/>
    <property type="match status" value="1"/>
</dbReference>
<dbReference type="Proteomes" id="UP001597383">
    <property type="component" value="Unassembled WGS sequence"/>
</dbReference>
<dbReference type="RefSeq" id="WP_377556340.1">
    <property type="nucleotide sequence ID" value="NZ_JBHUHQ010000015.1"/>
</dbReference>
<dbReference type="InterPro" id="IPR027417">
    <property type="entry name" value="P-loop_NTPase"/>
</dbReference>
<dbReference type="SUPFAM" id="SSF47917">
    <property type="entry name" value="C-terminal domain of alpha and beta subunits of F1 ATP synthase"/>
    <property type="match status" value="1"/>
</dbReference>
<dbReference type="InterPro" id="IPR050053">
    <property type="entry name" value="ATPase_alpha/beta_chains"/>
</dbReference>
<evidence type="ECO:0000256" key="3">
    <source>
        <dbReference type="ARBA" id="ARBA00022448"/>
    </source>
</evidence>
<dbReference type="InterPro" id="IPR000194">
    <property type="entry name" value="ATPase_F1/V1/A1_a/bsu_nucl-bd"/>
</dbReference>
<evidence type="ECO:0000313" key="14">
    <source>
        <dbReference type="Proteomes" id="UP001597383"/>
    </source>
</evidence>
<name>A0ABW4W065_9BACI</name>
<dbReference type="InterPro" id="IPR003593">
    <property type="entry name" value="AAA+_ATPase"/>
</dbReference>
<reference evidence="14" key="1">
    <citation type="journal article" date="2019" name="Int. J. Syst. Evol. Microbiol.">
        <title>The Global Catalogue of Microorganisms (GCM) 10K type strain sequencing project: providing services to taxonomists for standard genome sequencing and annotation.</title>
        <authorList>
            <consortium name="The Broad Institute Genomics Platform"/>
            <consortium name="The Broad Institute Genome Sequencing Center for Infectious Disease"/>
            <person name="Wu L."/>
            <person name="Ma J."/>
        </authorList>
    </citation>
    <scope>NUCLEOTIDE SEQUENCE [LARGE SCALE GENOMIC DNA]</scope>
    <source>
        <strain evidence="14">R28</strain>
    </source>
</reference>
<comment type="function">
    <text evidence="11">Produces ATP from ADP in the presence of a proton gradient across the membrane. The catalytic sites are hosted primarily by the beta subunits.</text>
</comment>
<sequence length="470" mass="51301">MSKGHVTQVMGPVVDVKFDDGQLPDIYNALTVQLNASEGEEVGGELTLEVALHLGDNSVRTIAMSSTDGVQRGMAVENLGRPISVPVGEITLGRVFNVMGDKIDLDEPLPADTRLDPIHRDSPKFEDLSTETEILETGIKVVDLLAPYIKGGKIGLFGGAGVGKTVLIQELINNIAQEHGGISVFAGVGERTREGNDLYYEMKDSGVITKTAMVFGQMNEPPGARMRVALTGLTMAEYFRDEQGQDVLFFIDNIFRFTQAGSEVSALLGRMPSAVGYQPTLATEMGQLQERITSTATGSVTSIQAIYVPADDYTDPAPATTFAHLDATTNLDRKLSEQGIYPAVDPLASTSRALDPEVVGQEHYEVAREVQSTLQKYKELQDIIAILGMDELSDEDKLTVSRARRVQFFLSQNFHVAEQFTGQEGSYVPVNETVQGFREILDGKYDDLPEDAFRLVGRIEEVVEKAKAME</sequence>
<keyword evidence="8 11" id="KW-0472">Membrane</keyword>
<evidence type="ECO:0000256" key="1">
    <source>
        <dbReference type="ARBA" id="ARBA00004370"/>
    </source>
</evidence>
<accession>A0ABW4W065</accession>
<dbReference type="Gene3D" id="2.40.10.170">
    <property type="match status" value="1"/>
</dbReference>
<dbReference type="PANTHER" id="PTHR15184">
    <property type="entry name" value="ATP SYNTHASE"/>
    <property type="match status" value="1"/>
</dbReference>
<dbReference type="InterPro" id="IPR020003">
    <property type="entry name" value="ATPase_a/bsu_AS"/>
</dbReference>
<dbReference type="InterPro" id="IPR004100">
    <property type="entry name" value="ATPase_F1/V1/A1_a/bsu_N"/>
</dbReference>
<keyword evidence="3 11" id="KW-0813">Transport</keyword>
<dbReference type="NCBIfam" id="TIGR01039">
    <property type="entry name" value="atpD"/>
    <property type="match status" value="1"/>
</dbReference>
<dbReference type="CDD" id="cd18115">
    <property type="entry name" value="ATP-synt_F1_beta_N"/>
    <property type="match status" value="1"/>
</dbReference>
<dbReference type="SUPFAM" id="SSF52540">
    <property type="entry name" value="P-loop containing nucleoside triphosphate hydrolases"/>
    <property type="match status" value="1"/>
</dbReference>
<keyword evidence="11" id="KW-0375">Hydrogen ion transport</keyword>
<dbReference type="Pfam" id="PF02874">
    <property type="entry name" value="ATP-synt_ab_N"/>
    <property type="match status" value="1"/>
</dbReference>
<organism evidence="13 14">
    <name type="scientific">Ornithinibacillus salinisoli</name>
    <dbReference type="NCBI Taxonomy" id="1848459"/>
    <lineage>
        <taxon>Bacteria</taxon>
        <taxon>Bacillati</taxon>
        <taxon>Bacillota</taxon>
        <taxon>Bacilli</taxon>
        <taxon>Bacillales</taxon>
        <taxon>Bacillaceae</taxon>
        <taxon>Ornithinibacillus</taxon>
    </lineage>
</organism>
<evidence type="ECO:0000256" key="8">
    <source>
        <dbReference type="ARBA" id="ARBA00023136"/>
    </source>
</evidence>
<feature type="binding site" evidence="11">
    <location>
        <begin position="158"/>
        <end position="165"/>
    </location>
    <ligand>
        <name>ATP</name>
        <dbReference type="ChEBI" id="CHEBI:30616"/>
    </ligand>
</feature>
<keyword evidence="6 11" id="KW-1278">Translocase</keyword>
<evidence type="ECO:0000313" key="13">
    <source>
        <dbReference type="EMBL" id="MFD2044431.1"/>
    </source>
</evidence>
<dbReference type="SMART" id="SM00382">
    <property type="entry name" value="AAA"/>
    <property type="match status" value="1"/>
</dbReference>
<evidence type="ECO:0000256" key="7">
    <source>
        <dbReference type="ARBA" id="ARBA00023065"/>
    </source>
</evidence>
<feature type="domain" description="AAA+ ATPase" evidence="12">
    <location>
        <begin position="150"/>
        <end position="335"/>
    </location>
</feature>
<keyword evidence="10 11" id="KW-0066">ATP synthesis</keyword>
<evidence type="ECO:0000256" key="2">
    <source>
        <dbReference type="ARBA" id="ARBA00008936"/>
    </source>
</evidence>
<evidence type="ECO:0000256" key="5">
    <source>
        <dbReference type="ARBA" id="ARBA00022840"/>
    </source>
</evidence>
<dbReference type="CDD" id="cd01133">
    <property type="entry name" value="F1-ATPase_beta_CD"/>
    <property type="match status" value="1"/>
</dbReference>
<dbReference type="Pfam" id="PF00006">
    <property type="entry name" value="ATP-synt_ab"/>
    <property type="match status" value="1"/>
</dbReference>
<keyword evidence="14" id="KW-1185">Reference proteome</keyword>
<comment type="subcellular location">
    <subcellularLocation>
        <location evidence="11">Cell membrane</location>
        <topology evidence="11">Peripheral membrane protein</topology>
    </subcellularLocation>
    <subcellularLocation>
        <location evidence="1">Membrane</location>
    </subcellularLocation>
</comment>
<proteinExistence type="inferred from homology"/>
<keyword evidence="11" id="KW-1003">Cell membrane</keyword>
<evidence type="ECO:0000256" key="9">
    <source>
        <dbReference type="ARBA" id="ARBA00023196"/>
    </source>
</evidence>
<keyword evidence="7 11" id="KW-0406">Ion transport</keyword>
<dbReference type="CDD" id="cd18110">
    <property type="entry name" value="ATP-synt_F1_beta_C"/>
    <property type="match status" value="1"/>
</dbReference>
<dbReference type="Gene3D" id="3.40.50.300">
    <property type="entry name" value="P-loop containing nucleotide triphosphate hydrolases"/>
    <property type="match status" value="1"/>
</dbReference>
<dbReference type="Gene3D" id="1.10.1140.10">
    <property type="entry name" value="Bovine Mitochondrial F1-atpase, Atp Synthase Beta Chain, Chain D, domain 3"/>
    <property type="match status" value="1"/>
</dbReference>
<dbReference type="SUPFAM" id="SSF50615">
    <property type="entry name" value="N-terminal domain of alpha and beta subunits of F1 ATP synthase"/>
    <property type="match status" value="1"/>
</dbReference>
<comment type="catalytic activity">
    <reaction evidence="11">
        <text>ATP + H2O + 4 H(+)(in) = ADP + phosphate + 5 H(+)(out)</text>
        <dbReference type="Rhea" id="RHEA:57720"/>
        <dbReference type="ChEBI" id="CHEBI:15377"/>
        <dbReference type="ChEBI" id="CHEBI:15378"/>
        <dbReference type="ChEBI" id="CHEBI:30616"/>
        <dbReference type="ChEBI" id="CHEBI:43474"/>
        <dbReference type="ChEBI" id="CHEBI:456216"/>
        <dbReference type="EC" id="7.1.2.2"/>
    </reaction>
</comment>
<dbReference type="PANTHER" id="PTHR15184:SF71">
    <property type="entry name" value="ATP SYNTHASE SUBUNIT BETA, MITOCHONDRIAL"/>
    <property type="match status" value="1"/>
</dbReference>
<evidence type="ECO:0000256" key="10">
    <source>
        <dbReference type="ARBA" id="ARBA00023310"/>
    </source>
</evidence>
<dbReference type="PROSITE" id="PS00152">
    <property type="entry name" value="ATPASE_ALPHA_BETA"/>
    <property type="match status" value="1"/>
</dbReference>
<keyword evidence="4 11" id="KW-0547">Nucleotide-binding</keyword>
<protein>
    <recommendedName>
        <fullName evidence="11">ATP synthase subunit beta</fullName>
        <ecNumber evidence="11">7.1.2.2</ecNumber>
    </recommendedName>
    <alternativeName>
        <fullName evidence="11">ATP synthase F1 sector subunit beta</fullName>
    </alternativeName>
    <alternativeName>
        <fullName evidence="11">F-ATPase subunit beta</fullName>
    </alternativeName>
</protein>
<comment type="similarity">
    <text evidence="2 11">Belongs to the ATPase alpha/beta chains family.</text>
</comment>
<dbReference type="InterPro" id="IPR024034">
    <property type="entry name" value="ATPase_F1/V1_b/a_C"/>
</dbReference>
<dbReference type="HAMAP" id="MF_01347">
    <property type="entry name" value="ATP_synth_beta_bact"/>
    <property type="match status" value="1"/>
</dbReference>
<dbReference type="EMBL" id="JBHUHQ010000015">
    <property type="protein sequence ID" value="MFD2044431.1"/>
    <property type="molecule type" value="Genomic_DNA"/>
</dbReference>
<keyword evidence="5 11" id="KW-0067">ATP-binding</keyword>
<evidence type="ECO:0000256" key="4">
    <source>
        <dbReference type="ARBA" id="ARBA00022741"/>
    </source>
</evidence>
<dbReference type="EC" id="7.1.2.2" evidence="11"/>
<evidence type="ECO:0000256" key="6">
    <source>
        <dbReference type="ARBA" id="ARBA00022967"/>
    </source>
</evidence>
<gene>
    <name evidence="11 13" type="primary">atpD</name>
    <name evidence="13" type="ORF">ACFSJF_09150</name>
</gene>
<dbReference type="InterPro" id="IPR036121">
    <property type="entry name" value="ATPase_F1/V1/A1_a/bsu_N_sf"/>
</dbReference>
<evidence type="ECO:0000259" key="12">
    <source>
        <dbReference type="SMART" id="SM00382"/>
    </source>
</evidence>
<evidence type="ECO:0000256" key="11">
    <source>
        <dbReference type="HAMAP-Rule" id="MF_01347"/>
    </source>
</evidence>
<dbReference type="InterPro" id="IPR055190">
    <property type="entry name" value="ATP-synt_VA_C"/>
</dbReference>
<comment type="caution">
    <text evidence="13">The sequence shown here is derived from an EMBL/GenBank/DDBJ whole genome shotgun (WGS) entry which is preliminary data.</text>
</comment>
<dbReference type="InterPro" id="IPR005722">
    <property type="entry name" value="ATP_synth_F1_bsu"/>
</dbReference>
<keyword evidence="9 11" id="KW-0139">CF(1)</keyword>